<sequence length="133" mass="14874">MLAVNVHSHYLLTKRLLDILQESGPARVITVSGNPRFLKNSIINFDDIQMEHQYSTMRATSQSLFARTIFAFKLAKNLEGTGVNSNSFLAGGGGKIQSREERPLVFFRVAAPLVNARVKAECGIGIIWRQRKK</sequence>
<dbReference type="PANTHER" id="PTHR43157:SF31">
    <property type="entry name" value="PHOSPHATIDYLINOSITOL-GLYCAN BIOSYNTHESIS CLASS F PROTEIN"/>
    <property type="match status" value="1"/>
</dbReference>
<comment type="caution">
    <text evidence="2">The sequence shown here is derived from an EMBL/GenBank/DDBJ whole genome shotgun (WGS) entry which is preliminary data.</text>
</comment>
<dbReference type="EMBL" id="BORT01000006">
    <property type="protein sequence ID" value="GIO46951.1"/>
    <property type="molecule type" value="Genomic_DNA"/>
</dbReference>
<evidence type="ECO:0000313" key="3">
    <source>
        <dbReference type="Proteomes" id="UP000682811"/>
    </source>
</evidence>
<dbReference type="SUPFAM" id="SSF51735">
    <property type="entry name" value="NAD(P)-binding Rossmann-fold domains"/>
    <property type="match status" value="1"/>
</dbReference>
<proteinExistence type="predicted"/>
<dbReference type="AlphaFoldDB" id="A0A919YA42"/>
<evidence type="ECO:0000313" key="2">
    <source>
        <dbReference type="EMBL" id="GIO46951.1"/>
    </source>
</evidence>
<organism evidence="2 3">
    <name type="scientific">Paenibacillus azoreducens</name>
    <dbReference type="NCBI Taxonomy" id="116718"/>
    <lineage>
        <taxon>Bacteria</taxon>
        <taxon>Bacillati</taxon>
        <taxon>Bacillota</taxon>
        <taxon>Bacilli</taxon>
        <taxon>Bacillales</taxon>
        <taxon>Paenibacillaceae</taxon>
        <taxon>Paenibacillus</taxon>
    </lineage>
</organism>
<gene>
    <name evidence="2" type="ORF">J34TS1_17160</name>
</gene>
<accession>A0A919YA42</accession>
<name>A0A919YA42_9BACL</name>
<evidence type="ECO:0000256" key="1">
    <source>
        <dbReference type="ARBA" id="ARBA00023002"/>
    </source>
</evidence>
<dbReference type="Proteomes" id="UP000682811">
    <property type="component" value="Unassembled WGS sequence"/>
</dbReference>
<dbReference type="GO" id="GO:0016491">
    <property type="term" value="F:oxidoreductase activity"/>
    <property type="evidence" value="ECO:0007669"/>
    <property type="project" value="UniProtKB-KW"/>
</dbReference>
<dbReference type="Gene3D" id="3.40.50.720">
    <property type="entry name" value="NAD(P)-binding Rossmann-like Domain"/>
    <property type="match status" value="1"/>
</dbReference>
<dbReference type="InterPro" id="IPR036291">
    <property type="entry name" value="NAD(P)-bd_dom_sf"/>
</dbReference>
<protein>
    <submittedName>
        <fullName evidence="2">Uncharacterized protein</fullName>
    </submittedName>
</protein>
<keyword evidence="1" id="KW-0560">Oxidoreductase</keyword>
<keyword evidence="3" id="KW-1185">Reference proteome</keyword>
<dbReference type="PANTHER" id="PTHR43157">
    <property type="entry name" value="PHOSPHATIDYLINOSITOL-GLYCAN BIOSYNTHESIS CLASS F PROTEIN-RELATED"/>
    <property type="match status" value="1"/>
</dbReference>
<reference evidence="2 3" key="1">
    <citation type="submission" date="2021-03" db="EMBL/GenBank/DDBJ databases">
        <title>Antimicrobial resistance genes in bacteria isolated from Japanese honey, and their potential for conferring macrolide and lincosamide resistance in the American foulbrood pathogen Paenibacillus larvae.</title>
        <authorList>
            <person name="Okamoto M."/>
            <person name="Kumagai M."/>
            <person name="Kanamori H."/>
            <person name="Takamatsu D."/>
        </authorList>
    </citation>
    <scope>NUCLEOTIDE SEQUENCE [LARGE SCALE GENOMIC DNA]</scope>
    <source>
        <strain evidence="2 3">J34TS1</strain>
    </source>
</reference>